<reference evidence="2" key="1">
    <citation type="submission" date="2017-03" db="EMBL/GenBank/DDBJ databases">
        <title>Phytopthora megakarya and P. palmivora, two closely related causual agents of cacao black pod achieved similar genome size and gene model numbers by different mechanisms.</title>
        <authorList>
            <person name="Ali S."/>
            <person name="Shao J."/>
            <person name="Larry D.J."/>
            <person name="Kronmiller B."/>
            <person name="Shen D."/>
            <person name="Strem M.D."/>
            <person name="Melnick R.L."/>
            <person name="Guiltinan M.J."/>
            <person name="Tyler B.M."/>
            <person name="Meinhardt L.W."/>
            <person name="Bailey B.A."/>
        </authorList>
    </citation>
    <scope>NUCLEOTIDE SEQUENCE [LARGE SCALE GENOMIC DNA]</scope>
    <source>
        <strain evidence="2">zdho120</strain>
    </source>
</reference>
<dbReference type="EMBL" id="NBNE01015022">
    <property type="protein sequence ID" value="OWY94036.1"/>
    <property type="molecule type" value="Genomic_DNA"/>
</dbReference>
<dbReference type="PANTHER" id="PTHR33977">
    <property type="entry name" value="ZINC ION BINDING PROTEIN"/>
    <property type="match status" value="1"/>
</dbReference>
<dbReference type="AlphaFoldDB" id="A0A225UNB2"/>
<name>A0A225UNB2_9STRA</name>
<evidence type="ECO:0000313" key="1">
    <source>
        <dbReference type="EMBL" id="OWY94036.1"/>
    </source>
</evidence>
<protein>
    <recommendedName>
        <fullName evidence="3">MULE transposase domain-containing protein</fullName>
    </recommendedName>
</protein>
<accession>A0A225UNB2</accession>
<evidence type="ECO:0000313" key="2">
    <source>
        <dbReference type="Proteomes" id="UP000198211"/>
    </source>
</evidence>
<dbReference type="OrthoDB" id="116283at2759"/>
<dbReference type="PANTHER" id="PTHR33977:SF1">
    <property type="entry name" value="ZINC ION BINDING PROTEIN"/>
    <property type="match status" value="1"/>
</dbReference>
<gene>
    <name evidence="1" type="ORF">PHMEG_00036355</name>
</gene>
<keyword evidence="2" id="KW-1185">Reference proteome</keyword>
<dbReference type="Proteomes" id="UP000198211">
    <property type="component" value="Unassembled WGS sequence"/>
</dbReference>
<sequence>MPHKHLRLKHGDRNSVETLKTLVREFPRCSGIDAEKAFIFGPTVDDEGYPRVGSGEDDNSLILGVTTISLLEKMKTLQQEIMFSLFHIDATFKLSEIGYPVITCGFSDRSRKYHLPAMFIVSQLTHNEYAAVLSSLLQVYEKLFSLRPNIDFHVLYNVKKRTRQLDDYAGAMAYKGIIAMHYAGNLLEYYRIRNTILAQRRNVSVLRSFADYFEKQWINSQYWRWQSFHTPIGYAATNNPCETFNASVKMHVMRKRFDTTRLMRKIIVIVEDVTADKLQLMASCGDPPTALVNSAKRLVHTQQIALYKTNDRDIVRVVQRKTFSDQTCRLKNDANLVFARLIASKTTGGGN</sequence>
<organism evidence="1 2">
    <name type="scientific">Phytophthora megakarya</name>
    <dbReference type="NCBI Taxonomy" id="4795"/>
    <lineage>
        <taxon>Eukaryota</taxon>
        <taxon>Sar</taxon>
        <taxon>Stramenopiles</taxon>
        <taxon>Oomycota</taxon>
        <taxon>Peronosporomycetes</taxon>
        <taxon>Peronosporales</taxon>
        <taxon>Peronosporaceae</taxon>
        <taxon>Phytophthora</taxon>
    </lineage>
</organism>
<comment type="caution">
    <text evidence="1">The sequence shown here is derived from an EMBL/GenBank/DDBJ whole genome shotgun (WGS) entry which is preliminary data.</text>
</comment>
<proteinExistence type="predicted"/>
<evidence type="ECO:0008006" key="3">
    <source>
        <dbReference type="Google" id="ProtNLM"/>
    </source>
</evidence>